<gene>
    <name evidence="9" type="ORF">EXN24_17540</name>
</gene>
<comment type="caution">
    <text evidence="9">The sequence shown here is derived from an EMBL/GenBank/DDBJ whole genome shotgun (WGS) entry which is preliminary data.</text>
</comment>
<evidence type="ECO:0000256" key="7">
    <source>
        <dbReference type="ARBA" id="ARBA00083243"/>
    </source>
</evidence>
<dbReference type="SUPFAM" id="SSF46785">
    <property type="entry name" value="Winged helix' DNA-binding domain"/>
    <property type="match status" value="1"/>
</dbReference>
<dbReference type="Gene3D" id="1.10.10.10">
    <property type="entry name" value="Winged helix-like DNA-binding domain superfamily/Winged helix DNA-binding domain"/>
    <property type="match status" value="1"/>
</dbReference>
<keyword evidence="4" id="KW-0804">Transcription</keyword>
<dbReference type="GO" id="GO:0000976">
    <property type="term" value="F:transcription cis-regulatory region binding"/>
    <property type="evidence" value="ECO:0007669"/>
    <property type="project" value="TreeGrafter"/>
</dbReference>
<protein>
    <recommendedName>
        <fullName evidence="6">HTH-type transcriptional regulator TtuA</fullName>
    </recommendedName>
    <alternativeName>
        <fullName evidence="7">Tartrate utilization transcriptional regulator</fullName>
    </alternativeName>
</protein>
<dbReference type="SUPFAM" id="SSF53850">
    <property type="entry name" value="Periplasmic binding protein-like II"/>
    <property type="match status" value="1"/>
</dbReference>
<evidence type="ECO:0000259" key="8">
    <source>
        <dbReference type="PROSITE" id="PS50931"/>
    </source>
</evidence>
<dbReference type="PANTHER" id="PTHR30126">
    <property type="entry name" value="HTH-TYPE TRANSCRIPTIONAL REGULATOR"/>
    <property type="match status" value="1"/>
</dbReference>
<feature type="domain" description="HTH lysR-type" evidence="8">
    <location>
        <begin position="3"/>
        <end position="60"/>
    </location>
</feature>
<evidence type="ECO:0000313" key="10">
    <source>
        <dbReference type="Proteomes" id="UP000320858"/>
    </source>
</evidence>
<sequence length="299" mass="32824">MALSFSAVEAFYWASQLRSFNAAAEKLSITQPTVSYRIKELEEQLGVPLFIRQKRQLQLTSEGEALKHYAEAMIGIARDIESNIKTRNTRLPTLRVGVMDSFATVCLPALLDELDGRFAESRIAATVDTSHSLARQLSEGLLDIAVLSTPPEHDNVALELLGRQTVEWFASPKLEMPREFVSDAMLLRQRIFSTPAPSNLHTLTTTALSGNRELGLRLNVCNSLGAILNLVEAGTGISILPGRLLHTQLKAGKVHSLRTHSRLPMQDVFIGTNKGAVVRALPQVAQMIRKVSVDVAFCG</sequence>
<evidence type="ECO:0000256" key="5">
    <source>
        <dbReference type="ARBA" id="ARBA00054626"/>
    </source>
</evidence>
<dbReference type="PANTHER" id="PTHR30126:SF77">
    <property type="entry name" value="TRANSCRIPTIONAL REGULATORY PROTEIN"/>
    <property type="match status" value="1"/>
</dbReference>
<organism evidence="9 10">
    <name type="scientific">Rhizobium rhizogenes</name>
    <name type="common">Agrobacterium rhizogenes</name>
    <dbReference type="NCBI Taxonomy" id="359"/>
    <lineage>
        <taxon>Bacteria</taxon>
        <taxon>Pseudomonadati</taxon>
        <taxon>Pseudomonadota</taxon>
        <taxon>Alphaproteobacteria</taxon>
        <taxon>Hyphomicrobiales</taxon>
        <taxon>Rhizobiaceae</taxon>
        <taxon>Rhizobium/Agrobacterium group</taxon>
        <taxon>Rhizobium</taxon>
    </lineage>
</organism>
<dbReference type="InterPro" id="IPR005119">
    <property type="entry name" value="LysR_subst-bd"/>
</dbReference>
<evidence type="ECO:0000256" key="3">
    <source>
        <dbReference type="ARBA" id="ARBA00023125"/>
    </source>
</evidence>
<dbReference type="Gene3D" id="3.40.190.10">
    <property type="entry name" value="Periplasmic binding protein-like II"/>
    <property type="match status" value="2"/>
</dbReference>
<evidence type="ECO:0000256" key="4">
    <source>
        <dbReference type="ARBA" id="ARBA00023163"/>
    </source>
</evidence>
<evidence type="ECO:0000256" key="2">
    <source>
        <dbReference type="ARBA" id="ARBA00023015"/>
    </source>
</evidence>
<dbReference type="InterPro" id="IPR036388">
    <property type="entry name" value="WH-like_DNA-bd_sf"/>
</dbReference>
<dbReference type="PRINTS" id="PR00039">
    <property type="entry name" value="HTHLYSR"/>
</dbReference>
<dbReference type="EMBL" id="SGOB01000003">
    <property type="protein sequence ID" value="TRA88314.1"/>
    <property type="molecule type" value="Genomic_DNA"/>
</dbReference>
<dbReference type="FunFam" id="1.10.10.10:FF:000001">
    <property type="entry name" value="LysR family transcriptional regulator"/>
    <property type="match status" value="1"/>
</dbReference>
<accession>A0AA94VC40</accession>
<dbReference type="CDD" id="cd05466">
    <property type="entry name" value="PBP2_LTTR_substrate"/>
    <property type="match status" value="1"/>
</dbReference>
<keyword evidence="2" id="KW-0805">Transcription regulation</keyword>
<proteinExistence type="inferred from homology"/>
<dbReference type="InterPro" id="IPR036390">
    <property type="entry name" value="WH_DNA-bd_sf"/>
</dbReference>
<dbReference type="Pfam" id="PF00126">
    <property type="entry name" value="HTH_1"/>
    <property type="match status" value="1"/>
</dbReference>
<dbReference type="PROSITE" id="PS50931">
    <property type="entry name" value="HTH_LYSR"/>
    <property type="match status" value="1"/>
</dbReference>
<dbReference type="Pfam" id="PF03466">
    <property type="entry name" value="LysR_substrate"/>
    <property type="match status" value="1"/>
</dbReference>
<reference evidence="9 10" key="1">
    <citation type="journal article" date="2019" name="Appl. Microbiol. Biotechnol.">
        <title>Differential efficiency of wild type rhizogenic strains for rol gene transformation of plants.</title>
        <authorList>
            <person name="Desmet S."/>
            <person name="De Keyser E."/>
            <person name="Van Vaerenbergh J."/>
            <person name="Baeyen S."/>
            <person name="Van Huylenbroeck J."/>
            <person name="Geelen D."/>
            <person name="Dhooghe E."/>
        </authorList>
    </citation>
    <scope>NUCLEOTIDE SEQUENCE [LARGE SCALE GENOMIC DNA]</scope>
    <source>
        <strain evidence="9 10">B 4.1</strain>
    </source>
</reference>
<keyword evidence="3" id="KW-0238">DNA-binding</keyword>
<comment type="function">
    <text evidence="5">Transcriptional regulator of the ttuABCDE tartrate utilization operon.</text>
</comment>
<dbReference type="GO" id="GO:0003700">
    <property type="term" value="F:DNA-binding transcription factor activity"/>
    <property type="evidence" value="ECO:0007669"/>
    <property type="project" value="InterPro"/>
</dbReference>
<comment type="similarity">
    <text evidence="1">Belongs to the LysR transcriptional regulatory family.</text>
</comment>
<evidence type="ECO:0000256" key="1">
    <source>
        <dbReference type="ARBA" id="ARBA00009437"/>
    </source>
</evidence>
<dbReference type="Proteomes" id="UP000320858">
    <property type="component" value="Unassembled WGS sequence"/>
</dbReference>
<dbReference type="RefSeq" id="WP_035201053.1">
    <property type="nucleotide sequence ID" value="NZ_SGOB01000003.1"/>
</dbReference>
<dbReference type="AlphaFoldDB" id="A0AA94VC40"/>
<dbReference type="InterPro" id="IPR000847">
    <property type="entry name" value="LysR_HTH_N"/>
</dbReference>
<evidence type="ECO:0000313" key="9">
    <source>
        <dbReference type="EMBL" id="TRA88314.1"/>
    </source>
</evidence>
<name>A0AA94VC40_RHIRH</name>
<evidence type="ECO:0000256" key="6">
    <source>
        <dbReference type="ARBA" id="ARBA00067332"/>
    </source>
</evidence>